<gene>
    <name evidence="2" type="ORF">LTRI10_LOCUS15273</name>
</gene>
<dbReference type="EMBL" id="OZ034816">
    <property type="protein sequence ID" value="CAL1373340.1"/>
    <property type="molecule type" value="Genomic_DNA"/>
</dbReference>
<accession>A0AAV2DHF6</accession>
<evidence type="ECO:0000256" key="1">
    <source>
        <dbReference type="SAM" id="MobiDB-lite"/>
    </source>
</evidence>
<name>A0AAV2DHF6_9ROSI</name>
<keyword evidence="3" id="KW-1185">Reference proteome</keyword>
<dbReference type="Proteomes" id="UP001497516">
    <property type="component" value="Chromosome 3"/>
</dbReference>
<feature type="region of interest" description="Disordered" evidence="1">
    <location>
        <begin position="1"/>
        <end position="24"/>
    </location>
</feature>
<reference evidence="2 3" key="1">
    <citation type="submission" date="2024-04" db="EMBL/GenBank/DDBJ databases">
        <authorList>
            <person name="Fracassetti M."/>
        </authorList>
    </citation>
    <scope>NUCLEOTIDE SEQUENCE [LARGE SCALE GENOMIC DNA]</scope>
</reference>
<protein>
    <submittedName>
        <fullName evidence="2">Uncharacterized protein</fullName>
    </submittedName>
</protein>
<evidence type="ECO:0000313" key="3">
    <source>
        <dbReference type="Proteomes" id="UP001497516"/>
    </source>
</evidence>
<sequence>MHHHRHHQPDSLAGELARERERERERESIVVMIIMRNEDMAMDSQVPNHHHHSRDPQTAYNYHPYFVCAGTGRKDEGGGSACSAAMAISPCTNKNYSIPSIGPYLDSHFTARDQSPNSNQTNRARTNLFPFEIPCFYELLH</sequence>
<evidence type="ECO:0000313" key="2">
    <source>
        <dbReference type="EMBL" id="CAL1373340.1"/>
    </source>
</evidence>
<proteinExistence type="predicted"/>
<dbReference type="AlphaFoldDB" id="A0AAV2DHF6"/>
<organism evidence="2 3">
    <name type="scientific">Linum trigynum</name>
    <dbReference type="NCBI Taxonomy" id="586398"/>
    <lineage>
        <taxon>Eukaryota</taxon>
        <taxon>Viridiplantae</taxon>
        <taxon>Streptophyta</taxon>
        <taxon>Embryophyta</taxon>
        <taxon>Tracheophyta</taxon>
        <taxon>Spermatophyta</taxon>
        <taxon>Magnoliopsida</taxon>
        <taxon>eudicotyledons</taxon>
        <taxon>Gunneridae</taxon>
        <taxon>Pentapetalae</taxon>
        <taxon>rosids</taxon>
        <taxon>fabids</taxon>
        <taxon>Malpighiales</taxon>
        <taxon>Linaceae</taxon>
        <taxon>Linum</taxon>
    </lineage>
</organism>